<feature type="compositionally biased region" description="Polar residues" evidence="1">
    <location>
        <begin position="62"/>
        <end position="82"/>
    </location>
</feature>
<feature type="region of interest" description="Disordered" evidence="1">
    <location>
        <begin position="308"/>
        <end position="336"/>
    </location>
</feature>
<protein>
    <submittedName>
        <fullName evidence="2">Uncharacterized protein</fullName>
    </submittedName>
</protein>
<reference evidence="2" key="1">
    <citation type="journal article" date="2020" name="Fungal Divers.">
        <title>Resolving the Mortierellaceae phylogeny through synthesis of multi-gene phylogenetics and phylogenomics.</title>
        <authorList>
            <person name="Vandepol N."/>
            <person name="Liber J."/>
            <person name="Desiro A."/>
            <person name="Na H."/>
            <person name="Kennedy M."/>
            <person name="Barry K."/>
            <person name="Grigoriev I.V."/>
            <person name="Miller A.N."/>
            <person name="O'Donnell K."/>
            <person name="Stajich J.E."/>
            <person name="Bonito G."/>
        </authorList>
    </citation>
    <scope>NUCLEOTIDE SEQUENCE</scope>
    <source>
        <strain evidence="2">NRRL 2769</strain>
    </source>
</reference>
<comment type="caution">
    <text evidence="2">The sequence shown here is derived from an EMBL/GenBank/DDBJ whole genome shotgun (WGS) entry which is preliminary data.</text>
</comment>
<gene>
    <name evidence="2" type="ORF">BGZ80_000426</name>
</gene>
<dbReference type="OrthoDB" id="2442991at2759"/>
<evidence type="ECO:0000313" key="3">
    <source>
        <dbReference type="Proteomes" id="UP000703661"/>
    </source>
</evidence>
<dbReference type="AlphaFoldDB" id="A0A9P6SYQ6"/>
<keyword evidence="3" id="KW-1185">Reference proteome</keyword>
<dbReference type="EMBL" id="JAAAID010001088">
    <property type="protein sequence ID" value="KAG0011784.1"/>
    <property type="molecule type" value="Genomic_DNA"/>
</dbReference>
<feature type="compositionally biased region" description="Low complexity" evidence="1">
    <location>
        <begin position="34"/>
        <end position="52"/>
    </location>
</feature>
<feature type="compositionally biased region" description="Polar residues" evidence="1">
    <location>
        <begin position="146"/>
        <end position="158"/>
    </location>
</feature>
<feature type="compositionally biased region" description="Polar residues" evidence="1">
    <location>
        <begin position="256"/>
        <end position="273"/>
    </location>
</feature>
<organism evidence="2 3">
    <name type="scientific">Entomortierella chlamydospora</name>
    <dbReference type="NCBI Taxonomy" id="101097"/>
    <lineage>
        <taxon>Eukaryota</taxon>
        <taxon>Fungi</taxon>
        <taxon>Fungi incertae sedis</taxon>
        <taxon>Mucoromycota</taxon>
        <taxon>Mortierellomycotina</taxon>
        <taxon>Mortierellomycetes</taxon>
        <taxon>Mortierellales</taxon>
        <taxon>Mortierellaceae</taxon>
        <taxon>Entomortierella</taxon>
    </lineage>
</organism>
<evidence type="ECO:0000256" key="1">
    <source>
        <dbReference type="SAM" id="MobiDB-lite"/>
    </source>
</evidence>
<evidence type="ECO:0000313" key="2">
    <source>
        <dbReference type="EMBL" id="KAG0011784.1"/>
    </source>
</evidence>
<sequence>MDDHEMDEAFDFKALSLDEPEDRLTRTFEQSFHVSTVQEQQQQQEHATSSSAIPHSTHESLTETNPTTPEIGSQSTIATETPDNGPWAKIPSGSDANPFQPGITAEKLDAMAMDPNHVFKSAQTPDPFPFTVVPPAPSSEIDSKSNKTTAGSEASSTKGKNKVELSGSTSDQSDQDKIPEWMLADPELTPQPSWGPKDATGPNFTSQDFTLDWSSSGDHSTAMDPNVLFGFSSYPTYESLSISNAIADEQYRRVTGTGSESGSGNAFSSTSQGGFAKYGSSASGDSADAQAFGYRGFMSGSIANDHHTTEAAAATSSATNSQQWQNWRSGSSFGQDLDLDLDIDALDESPKIK</sequence>
<feature type="compositionally biased region" description="Pro residues" evidence="1">
    <location>
        <begin position="126"/>
        <end position="137"/>
    </location>
</feature>
<dbReference type="Proteomes" id="UP000703661">
    <property type="component" value="Unassembled WGS sequence"/>
</dbReference>
<feature type="region of interest" description="Disordered" evidence="1">
    <location>
        <begin position="34"/>
        <end position="211"/>
    </location>
</feature>
<feature type="region of interest" description="Disordered" evidence="1">
    <location>
        <begin position="255"/>
        <end position="285"/>
    </location>
</feature>
<proteinExistence type="predicted"/>
<feature type="compositionally biased region" description="Polar residues" evidence="1">
    <location>
        <begin position="202"/>
        <end position="211"/>
    </location>
</feature>
<feature type="region of interest" description="Disordered" evidence="1">
    <location>
        <begin position="1"/>
        <end position="21"/>
    </location>
</feature>
<name>A0A9P6SYQ6_9FUNG</name>
<accession>A0A9P6SYQ6</accession>
<feature type="compositionally biased region" description="Low complexity" evidence="1">
    <location>
        <begin position="311"/>
        <end position="327"/>
    </location>
</feature>